<organism evidence="3 4">
    <name type="scientific">Protomyces lactucae-debilis</name>
    <dbReference type="NCBI Taxonomy" id="2754530"/>
    <lineage>
        <taxon>Eukaryota</taxon>
        <taxon>Fungi</taxon>
        <taxon>Dikarya</taxon>
        <taxon>Ascomycota</taxon>
        <taxon>Taphrinomycotina</taxon>
        <taxon>Taphrinomycetes</taxon>
        <taxon>Taphrinales</taxon>
        <taxon>Protomycetaceae</taxon>
        <taxon>Protomyces</taxon>
    </lineage>
</organism>
<dbReference type="InterPro" id="IPR036864">
    <property type="entry name" value="Zn2-C6_fun-type_DNA-bd_sf"/>
</dbReference>
<dbReference type="GO" id="GO:0008270">
    <property type="term" value="F:zinc ion binding"/>
    <property type="evidence" value="ECO:0007669"/>
    <property type="project" value="InterPro"/>
</dbReference>
<dbReference type="CDD" id="cd00067">
    <property type="entry name" value="GAL4"/>
    <property type="match status" value="1"/>
</dbReference>
<proteinExistence type="predicted"/>
<dbReference type="EMBL" id="MCFI01000003">
    <property type="protein sequence ID" value="ORY86178.1"/>
    <property type="molecule type" value="Genomic_DNA"/>
</dbReference>
<comment type="caution">
    <text evidence="3">The sequence shown here is derived from an EMBL/GenBank/DDBJ whole genome shotgun (WGS) entry which is preliminary data.</text>
</comment>
<dbReference type="GeneID" id="63786969"/>
<feature type="region of interest" description="Disordered" evidence="1">
    <location>
        <begin position="377"/>
        <end position="404"/>
    </location>
</feature>
<dbReference type="InterPro" id="IPR001138">
    <property type="entry name" value="Zn2Cys6_DnaBD"/>
</dbReference>
<dbReference type="Gene3D" id="4.10.240.10">
    <property type="entry name" value="Zn(2)-C6 fungal-type DNA-binding domain"/>
    <property type="match status" value="1"/>
</dbReference>
<dbReference type="AlphaFoldDB" id="A0A1Y2FQC1"/>
<feature type="compositionally biased region" description="Acidic residues" evidence="1">
    <location>
        <begin position="378"/>
        <end position="387"/>
    </location>
</feature>
<dbReference type="GO" id="GO:0000981">
    <property type="term" value="F:DNA-binding transcription factor activity, RNA polymerase II-specific"/>
    <property type="evidence" value="ECO:0007669"/>
    <property type="project" value="InterPro"/>
</dbReference>
<reference evidence="3 4" key="1">
    <citation type="submission" date="2016-07" db="EMBL/GenBank/DDBJ databases">
        <title>Pervasive Adenine N6-methylation of Active Genes in Fungi.</title>
        <authorList>
            <consortium name="DOE Joint Genome Institute"/>
            <person name="Mondo S.J."/>
            <person name="Dannebaum R.O."/>
            <person name="Kuo R.C."/>
            <person name="Labutti K."/>
            <person name="Haridas S."/>
            <person name="Kuo A."/>
            <person name="Salamov A."/>
            <person name="Ahrendt S.R."/>
            <person name="Lipzen A."/>
            <person name="Sullivan W."/>
            <person name="Andreopoulos W.B."/>
            <person name="Clum A."/>
            <person name="Lindquist E."/>
            <person name="Daum C."/>
            <person name="Ramamoorthy G.K."/>
            <person name="Gryganskyi A."/>
            <person name="Culley D."/>
            <person name="Magnuson J.K."/>
            <person name="James T.Y."/>
            <person name="O'Malley M.A."/>
            <person name="Stajich J.E."/>
            <person name="Spatafora J.W."/>
            <person name="Visel A."/>
            <person name="Grigoriev I.V."/>
        </authorList>
    </citation>
    <scope>NUCLEOTIDE SEQUENCE [LARGE SCALE GENOMIC DNA]</scope>
    <source>
        <strain evidence="3 4">12-1054</strain>
    </source>
</reference>
<gene>
    <name evidence="3" type="ORF">BCR37DRAFT_385660</name>
</gene>
<dbReference type="RefSeq" id="XP_040727360.1">
    <property type="nucleotide sequence ID" value="XM_040870370.1"/>
</dbReference>
<dbReference type="SUPFAM" id="SSF57701">
    <property type="entry name" value="Zn2/Cys6 DNA-binding domain"/>
    <property type="match status" value="1"/>
</dbReference>
<sequence>MRPMLAPTALLLQGDKPAPDLFYPSHSTQGEAVQLGKKRAASPLPVGGQPTTASSETAYRATSADTRQDFVGQEGEGLKSAEPISSEISLDNLVEGSRRKRNKFGNDLPLLPFPIHDASSHYGASVLASMPHEHYHGRSYSMSQIPARQSSGMPFGGGHHHTPSFASLPGRVSFPTPAPTTISDEDVAMQLIRLGDPSLSPFKCPSEKSSSPVPALQTALQLKAMHDGIDPAQAFLQHQQQSGATIPSTKREMTYPSSPPSSLNEQQQEMQSAMGSRIGYGYEELPVQKARHRASSVTSDGTVKEELEAASDEVDIPRPQNLPKLNNGAANGFDFAQPAGTGRPPKQDGRSIGVRCTRCKKSKKGCDRQRPCGRCADAGEDCVTEDEGSGRGRTHRGNGRKKRV</sequence>
<dbReference type="Proteomes" id="UP000193685">
    <property type="component" value="Unassembled WGS sequence"/>
</dbReference>
<dbReference type="STRING" id="56484.A0A1Y2FQC1"/>
<evidence type="ECO:0000259" key="2">
    <source>
        <dbReference type="PROSITE" id="PS50048"/>
    </source>
</evidence>
<evidence type="ECO:0000313" key="4">
    <source>
        <dbReference type="Proteomes" id="UP000193685"/>
    </source>
</evidence>
<name>A0A1Y2FQC1_PROLT</name>
<protein>
    <recommendedName>
        <fullName evidence="2">Zn(2)-C6 fungal-type domain-containing protein</fullName>
    </recommendedName>
</protein>
<feature type="domain" description="Zn(2)-C6 fungal-type" evidence="2">
    <location>
        <begin position="355"/>
        <end position="384"/>
    </location>
</feature>
<accession>A0A1Y2FQC1</accession>
<dbReference type="SMART" id="SM00066">
    <property type="entry name" value="GAL4"/>
    <property type="match status" value="1"/>
</dbReference>
<keyword evidence="4" id="KW-1185">Reference proteome</keyword>
<feature type="compositionally biased region" description="Basic residues" evidence="1">
    <location>
        <begin position="392"/>
        <end position="404"/>
    </location>
</feature>
<evidence type="ECO:0000313" key="3">
    <source>
        <dbReference type="EMBL" id="ORY86178.1"/>
    </source>
</evidence>
<dbReference type="Pfam" id="PF00172">
    <property type="entry name" value="Zn_clus"/>
    <property type="match status" value="1"/>
</dbReference>
<evidence type="ECO:0000256" key="1">
    <source>
        <dbReference type="SAM" id="MobiDB-lite"/>
    </source>
</evidence>
<feature type="region of interest" description="Disordered" evidence="1">
    <location>
        <begin position="25"/>
        <end position="67"/>
    </location>
</feature>
<dbReference type="OrthoDB" id="4150467at2759"/>
<dbReference type="PROSITE" id="PS50048">
    <property type="entry name" value="ZN2_CY6_FUNGAL_2"/>
    <property type="match status" value="1"/>
</dbReference>
<feature type="region of interest" description="Disordered" evidence="1">
    <location>
        <begin position="243"/>
        <end position="267"/>
    </location>
</feature>